<feature type="region of interest" description="Disordered" evidence="2">
    <location>
        <begin position="1121"/>
        <end position="1141"/>
    </location>
</feature>
<dbReference type="OMA" id="AYEQFTP"/>
<keyword evidence="1" id="KW-0853">WD repeat</keyword>
<feature type="repeat" description="WD" evidence="1">
    <location>
        <begin position="1677"/>
        <end position="1712"/>
    </location>
</feature>
<dbReference type="PROSITE" id="PS50197">
    <property type="entry name" value="BEACH"/>
    <property type="match status" value="1"/>
</dbReference>
<proteinExistence type="predicted"/>
<evidence type="ECO:0000313" key="4">
    <source>
        <dbReference type="EMBL" id="EDS31938.1"/>
    </source>
</evidence>
<dbReference type="EMBL" id="DS232015">
    <property type="protein sequence ID" value="EDS31938.1"/>
    <property type="molecule type" value="Genomic_DNA"/>
</dbReference>
<dbReference type="InterPro" id="IPR015943">
    <property type="entry name" value="WD40/YVTN_repeat-like_dom_sf"/>
</dbReference>
<dbReference type="SMART" id="SM01026">
    <property type="entry name" value="Beach"/>
    <property type="match status" value="1"/>
</dbReference>
<feature type="region of interest" description="Disordered" evidence="2">
    <location>
        <begin position="585"/>
        <end position="654"/>
    </location>
</feature>
<dbReference type="PhylomeDB" id="B0WNU3"/>
<dbReference type="Gene3D" id="1.10.1540.10">
    <property type="entry name" value="BEACH domain"/>
    <property type="match status" value="1"/>
</dbReference>
<dbReference type="Pfam" id="PF02138">
    <property type="entry name" value="Beach"/>
    <property type="match status" value="1"/>
</dbReference>
<gene>
    <name evidence="4" type="ORF">CpipJ_CPIJ008811</name>
</gene>
<evidence type="ECO:0000256" key="1">
    <source>
        <dbReference type="PROSITE-ProRule" id="PRU00221"/>
    </source>
</evidence>
<accession>B0WNU3</accession>
<feature type="compositionally biased region" description="Basic and acidic residues" evidence="2">
    <location>
        <begin position="599"/>
        <end position="612"/>
    </location>
</feature>
<dbReference type="KEGG" id="cqu:CpipJ_CPIJ008811"/>
<dbReference type="VEuPathDB" id="VectorBase:CQUJHB012081"/>
<dbReference type="InParanoid" id="B0WNU3"/>
<dbReference type="SMART" id="SM00320">
    <property type="entry name" value="WD40"/>
    <property type="match status" value="6"/>
</dbReference>
<feature type="region of interest" description="Disordered" evidence="2">
    <location>
        <begin position="1247"/>
        <end position="1266"/>
    </location>
</feature>
<dbReference type="InterPro" id="IPR036322">
    <property type="entry name" value="WD40_repeat_dom_sf"/>
</dbReference>
<dbReference type="FunCoup" id="B0WNU3">
    <property type="interactions" value="758"/>
</dbReference>
<feature type="compositionally biased region" description="Polar residues" evidence="2">
    <location>
        <begin position="640"/>
        <end position="654"/>
    </location>
</feature>
<sequence length="1973" mass="221457">MEAIIQDLNIPKRHIRETRCQRRFQLLAHKQWLRGISQGAKPGTDFPQYNFQQSALEWPKGGPSSAWSRVYVSVYKKHPSKVIPLPRNKFLTNLTTASSTSSGTDAVPTDNEDPLHYSQLLQYVAQTNHKNLWKAAYRKYAGSRPQGLASSAIAGGNHHSLTSAQESNNISAALLPYDYVLRESLSRAYGCRIVRVDEELGSAPDYGGLGVQGHANLYPVLVAIETNMNLFVIFDPFIENNLLDCVTYSPAVLEKSHNKPLFLIYQLLNLMKSLHDRGLNLGNIGLGDIYLTENLWLRVIPNLEANLLEFDDEIQRHLDEQSSRRNVLARDTKVRLMRGLDLKYSLKDYCEAWCHGQLSNFDYLTILNNLAGRRIGCPEHHHIMPWITDFSTRNGQIWRDLKKSKYRLNKGDIQLDLTFQAASGTDGTVPHHVSDVLSEITYYVYMARRTPKPVLCKYIRPIWVPAEYPVSIQRLQEWTPDECIPEFFTDPSVFKSIHEDLPDLEVPIWATCPEDFVAKHREALESQVVSEKLHHWIDLTFGYKLTGSSAVKSKNVCLSLVDKHQNLCQRGVVQLFTNPHPTKQFSTVWNGKTPPRLHTNQEVRRRMTRSSEDLSQPGGSGGSETGFYPEYASSPRDARYSSQNLRSASSFKAESMERSTSYHMSVQAASSKPPAVLVLPRNYNPVAQLNAVENLGIFVSKTFQSSMASSESAVKDKPLDEELEIWGSYEREASFESNSFTNRLFSETYEASLMKDRKMMQNLKSQNHQQQQVSSKHTFKQLLLDVRTKDLKVLGCLIVEICLAAKLRPLGSCLPQDFDSRLESCLKLLKKDFKALPLCVQYAVKLLLGIDTLEMDAIVTEKGLPQPSPHQFLQPLLANLLIPFPPEYLRVYQAVKSISHFDECASLLDLYTFFDCDGTNCARFVSIDKIRIDFRRRIAECKINSCVALTDGLLEPCGQEQYSIVELLLPHFIELIKADDTSILAAWNLFDPIATALGMKATQKHLLQPILLLYESEDAETKITQPQHQSSNSDQGSLKFTRNSSFKSRKSVKLYHHSFLLKLIVRFGLRTFLEHFIAPLVEAVGGYKDADLNQPYHFHENPPVGEFKKSRSYRSFKLNSDSSVDGVPAGPDSIVGGGDELSDTEVDTVMKKIIDDLDMKGDTGSFDLPLNHSQAEEAIEDALEDDPSYEQLNLATVTTTDPDARDDPKSPTIPIPSSLRRSIEFNSIGCEIGSKKSIDSLEFLSKTPREEKQPETPGKSGAGNVTTAQNLSKALESGKTRSTRISEMSSESLIWLSHRLGPVLTARYLTRNLLKMLTLCYVGHENLMPNETHSSSQRPVGSLNYFTIASGCVVGDDAAQRVLECLTSISALFGDQFILLQYFPHASELIALCRKKITPSLEGALISSLQLVKCLIPFLNDSTVMEQLQDFLLRSIIHPIVRLLESTKFVMPSGFLARSVLAGKLIDTLYVISIRIGREMTREHICVPALQRFFLIFEKAFGNNDHLRELIHNAPQNPIRVKALEEIRDVFSASLAYTSFLPFLNYLGQQEMSQTLKNMGLILNMCHEYQQPDYGRDERDGFKLDAELCEEEGQLESLTAGNTFGSNIIGNRIEVRSDSNKIEQDQKELLGMVAYRLDQVNSSRNLRGNWLAYWEHEIGRSDKDYRFNLKQIKLQSYCGHTNSIKSVLALDNENSFISASKDKTVKLWSLRSEGDGSKVSSCQFTYTNHRKSVHSLAFLESLRLTISCDSGVHLWDPFVGSQIGQLDVPKYTPVSVVKTFPSPSCLVLAGTADSCVKMIDARTFRYCHEWRVSNAPVGSVRSIAVSPSGNWIAVGLSSGHITVLDGRTGFIVSSWRANDSDLLQLLAPSEGQLISTSLDYSVSVWNPNTGNLQFNLKNRQEPVHCLVNNGPELIVGTPTNRIGVYGAISMDTTHSYVKLRSETFRGVLTSFALLPLNRMLLVGGDNGTISLLC</sequence>
<dbReference type="PROSITE" id="PS50294">
    <property type="entry name" value="WD_REPEATS_REGION"/>
    <property type="match status" value="1"/>
</dbReference>
<name>B0WNU3_CULQU</name>
<feature type="domain" description="BEACH" evidence="3">
    <location>
        <begin position="338"/>
        <end position="605"/>
    </location>
</feature>
<dbReference type="Pfam" id="PF00400">
    <property type="entry name" value="WD40"/>
    <property type="match status" value="1"/>
</dbReference>
<dbReference type="PANTHER" id="PTHR46866:SF1">
    <property type="entry name" value="GH12955P"/>
    <property type="match status" value="1"/>
</dbReference>
<feature type="region of interest" description="Disordered" evidence="2">
    <location>
        <begin position="1198"/>
        <end position="1218"/>
    </location>
</feature>
<dbReference type="CDD" id="cd06071">
    <property type="entry name" value="Beach"/>
    <property type="match status" value="1"/>
</dbReference>
<dbReference type="SUPFAM" id="SSF81837">
    <property type="entry name" value="BEACH domain"/>
    <property type="match status" value="1"/>
</dbReference>
<protein>
    <recommendedName>
        <fullName evidence="3">BEACH domain-containing protein</fullName>
    </recommendedName>
</protein>
<dbReference type="PROSITE" id="PS50082">
    <property type="entry name" value="WD_REPEATS_2"/>
    <property type="match status" value="1"/>
</dbReference>
<evidence type="ECO:0000256" key="2">
    <source>
        <dbReference type="SAM" id="MobiDB-lite"/>
    </source>
</evidence>
<reference evidence="4" key="1">
    <citation type="submission" date="2007-03" db="EMBL/GenBank/DDBJ databases">
        <title>Annotation of Culex pipiens quinquefasciatus.</title>
        <authorList>
            <consortium name="The Broad Institute Genome Sequencing Platform"/>
            <person name="Atkinson P.W."/>
            <person name="Hemingway J."/>
            <person name="Christensen B.M."/>
            <person name="Higgs S."/>
            <person name="Kodira C."/>
            <person name="Hannick L."/>
            <person name="Megy K."/>
            <person name="O'Leary S."/>
            <person name="Pearson M."/>
            <person name="Haas B.J."/>
            <person name="Mauceli E."/>
            <person name="Wortman J.R."/>
            <person name="Lee N.H."/>
            <person name="Guigo R."/>
            <person name="Stanke M."/>
            <person name="Alvarado L."/>
            <person name="Amedeo P."/>
            <person name="Antoine C.H."/>
            <person name="Arensburger P."/>
            <person name="Bidwell S.L."/>
            <person name="Crawford M."/>
            <person name="Camaro F."/>
            <person name="Devon K."/>
            <person name="Engels R."/>
            <person name="Hammond M."/>
            <person name="Howarth C."/>
            <person name="Koehrsen M."/>
            <person name="Lawson D."/>
            <person name="Montgomery P."/>
            <person name="Nene V."/>
            <person name="Nusbaum C."/>
            <person name="Puiu D."/>
            <person name="Romero-Severson J."/>
            <person name="Severson D.W."/>
            <person name="Shumway M."/>
            <person name="Sisk P."/>
            <person name="Stolte C."/>
            <person name="Zeng Q."/>
            <person name="Eisenstadt E."/>
            <person name="Fraser-Liggett C."/>
            <person name="Strausberg R."/>
            <person name="Galagan J."/>
            <person name="Birren B."/>
            <person name="Collins F.H."/>
        </authorList>
    </citation>
    <scope>NUCLEOTIDE SEQUENCE [LARGE SCALE GENOMIC DNA]</scope>
    <source>
        <strain evidence="4">JHB</strain>
    </source>
</reference>
<dbReference type="Gene3D" id="2.130.10.10">
    <property type="entry name" value="YVTN repeat-like/Quinoprotein amine dehydrogenase"/>
    <property type="match status" value="2"/>
</dbReference>
<dbReference type="OrthoDB" id="29306at2759"/>
<dbReference type="eggNOG" id="KOG1786">
    <property type="taxonomic scope" value="Eukaryota"/>
</dbReference>
<dbReference type="InterPro" id="IPR001680">
    <property type="entry name" value="WD40_rpt"/>
</dbReference>
<feature type="region of interest" description="Disordered" evidence="2">
    <location>
        <begin position="1023"/>
        <end position="1042"/>
    </location>
</feature>
<dbReference type="SUPFAM" id="SSF50978">
    <property type="entry name" value="WD40 repeat-like"/>
    <property type="match status" value="1"/>
</dbReference>
<dbReference type="InterPro" id="IPR000409">
    <property type="entry name" value="BEACH_dom"/>
</dbReference>
<dbReference type="PANTHER" id="PTHR46866">
    <property type="entry name" value="GH12955P"/>
    <property type="match status" value="1"/>
</dbReference>
<dbReference type="STRING" id="7176.B0WNU3"/>
<dbReference type="InterPro" id="IPR036372">
    <property type="entry name" value="BEACH_dom_sf"/>
</dbReference>
<dbReference type="VEuPathDB" id="VectorBase:CPIJ008811"/>
<dbReference type="eggNOG" id="KOG4190">
    <property type="taxonomic scope" value="Eukaryota"/>
</dbReference>
<evidence type="ECO:0000259" key="3">
    <source>
        <dbReference type="PROSITE" id="PS50197"/>
    </source>
</evidence>
<organism>
    <name type="scientific">Culex quinquefasciatus</name>
    <name type="common">Southern house mosquito</name>
    <name type="synonym">Culex pungens</name>
    <dbReference type="NCBI Taxonomy" id="7176"/>
    <lineage>
        <taxon>Eukaryota</taxon>
        <taxon>Metazoa</taxon>
        <taxon>Ecdysozoa</taxon>
        <taxon>Arthropoda</taxon>
        <taxon>Hexapoda</taxon>
        <taxon>Insecta</taxon>
        <taxon>Pterygota</taxon>
        <taxon>Neoptera</taxon>
        <taxon>Endopterygota</taxon>
        <taxon>Diptera</taxon>
        <taxon>Nematocera</taxon>
        <taxon>Culicoidea</taxon>
        <taxon>Culicidae</taxon>
        <taxon>Culicinae</taxon>
        <taxon>Culicini</taxon>
        <taxon>Culex</taxon>
        <taxon>Culex</taxon>
    </lineage>
</organism>